<protein>
    <submittedName>
        <fullName evidence="1">Unnamed protein product</fullName>
    </submittedName>
</protein>
<comment type="caution">
    <text evidence="1">The sequence shown here is derived from an EMBL/GenBank/DDBJ whole genome shotgun (WGS) entry which is preliminary data.</text>
</comment>
<proteinExistence type="predicted"/>
<dbReference type="AlphaFoldDB" id="A0A9W6TSA0"/>
<reference evidence="1" key="1">
    <citation type="submission" date="2023-04" db="EMBL/GenBank/DDBJ databases">
        <title>Phytophthora fragariaefolia NBRC 109709.</title>
        <authorList>
            <person name="Ichikawa N."/>
            <person name="Sato H."/>
            <person name="Tonouchi N."/>
        </authorList>
    </citation>
    <scope>NUCLEOTIDE SEQUENCE</scope>
    <source>
        <strain evidence="1">NBRC 109709</strain>
    </source>
</reference>
<dbReference type="CDD" id="cd00303">
    <property type="entry name" value="retropepsin_like"/>
    <property type="match status" value="1"/>
</dbReference>
<evidence type="ECO:0000313" key="2">
    <source>
        <dbReference type="Proteomes" id="UP001165121"/>
    </source>
</evidence>
<dbReference type="Pfam" id="PF08284">
    <property type="entry name" value="RVP_2"/>
    <property type="match status" value="1"/>
</dbReference>
<evidence type="ECO:0000313" key="1">
    <source>
        <dbReference type="EMBL" id="GMF19571.1"/>
    </source>
</evidence>
<dbReference type="Proteomes" id="UP001165121">
    <property type="component" value="Unassembled WGS sequence"/>
</dbReference>
<dbReference type="OrthoDB" id="123763at2759"/>
<organism evidence="1 2">
    <name type="scientific">Phytophthora fragariaefolia</name>
    <dbReference type="NCBI Taxonomy" id="1490495"/>
    <lineage>
        <taxon>Eukaryota</taxon>
        <taxon>Sar</taxon>
        <taxon>Stramenopiles</taxon>
        <taxon>Oomycota</taxon>
        <taxon>Peronosporomycetes</taxon>
        <taxon>Peronosporales</taxon>
        <taxon>Peronosporaceae</taxon>
        <taxon>Phytophthora</taxon>
    </lineage>
</organism>
<sequence>MTKPVKMSVPTFDGKDSDSLAFWVRDIEIALSAGQIYARAQTTWPTVNAPFSCGASVSGSADSMVLSVGRAEDCLPRAVLHGLVANSNGSDRVGYIRNSDHSHAGHAASVPTRQEKSPWEWVHRSSRPLAYVLAPSALIDSATFFNFSTKASVARNTAFYASALEVSHGNTDVSVRLATGSIVSPRTVVLLLNVKFDDFDSVEPFIVLDMDDRYGLILGMPWLAKHEPWIDWRSRTIGVSRKPLADRALADHVPPLPETDLCMSTFCHEANNTSELLPLPSAFPPQAHGFGDGREPDLQVPCPTHEGIRGPAGTNRVTRAHGAVDSQGVDDLTETAALGLVFAQKKVAESGLPPRKALELGPLTQLNTLELVQLTLKIAPELALVQITAVGLGAPTTQGVIVGSARAKGRGGRGACACAPKDETLRVLDVLAGKPKLGVTLAPLPSVGELMELEELSYLFFLESLKAGELEEVSLI</sequence>
<accession>A0A9W6TSA0</accession>
<keyword evidence="2" id="KW-1185">Reference proteome</keyword>
<name>A0A9W6TSA0_9STRA</name>
<dbReference type="EMBL" id="BSXT01000166">
    <property type="protein sequence ID" value="GMF19571.1"/>
    <property type="molecule type" value="Genomic_DNA"/>
</dbReference>
<dbReference type="Gene3D" id="2.40.70.10">
    <property type="entry name" value="Acid Proteases"/>
    <property type="match status" value="1"/>
</dbReference>
<gene>
    <name evidence="1" type="ORF">Pfra01_000207600</name>
</gene>
<dbReference type="InterPro" id="IPR021109">
    <property type="entry name" value="Peptidase_aspartic_dom_sf"/>
</dbReference>